<keyword evidence="5 9" id="KW-0732">Signal</keyword>
<dbReference type="GO" id="GO:0046872">
    <property type="term" value="F:metal ion binding"/>
    <property type="evidence" value="ECO:0007669"/>
    <property type="project" value="UniProtKB-KW"/>
</dbReference>
<feature type="chain" id="PRO_5007748343" description="Peptide hydrolase" evidence="9">
    <location>
        <begin position="20"/>
        <end position="375"/>
    </location>
</feature>
<reference evidence="11 12" key="1">
    <citation type="journal article" date="2016" name="Mol. Biol. Evol.">
        <title>Comparative Genomics of Early-Diverging Mushroom-Forming Fungi Provides Insights into the Origins of Lignocellulose Decay Capabilities.</title>
        <authorList>
            <person name="Nagy L.G."/>
            <person name="Riley R."/>
            <person name="Tritt A."/>
            <person name="Adam C."/>
            <person name="Daum C."/>
            <person name="Floudas D."/>
            <person name="Sun H."/>
            <person name="Yadav J.S."/>
            <person name="Pangilinan J."/>
            <person name="Larsson K.H."/>
            <person name="Matsuura K."/>
            <person name="Barry K."/>
            <person name="Labutti K."/>
            <person name="Kuo R."/>
            <person name="Ohm R.A."/>
            <person name="Bhattacharya S.S."/>
            <person name="Shirouzu T."/>
            <person name="Yoshinaga Y."/>
            <person name="Martin F.M."/>
            <person name="Grigoriev I.V."/>
            <person name="Hibbett D.S."/>
        </authorList>
    </citation>
    <scope>NUCLEOTIDE SEQUENCE [LARGE SCALE GENOMIC DNA]</scope>
    <source>
        <strain evidence="11 12">HHB12029</strain>
    </source>
</reference>
<dbReference type="Proteomes" id="UP000077266">
    <property type="component" value="Unassembled WGS sequence"/>
</dbReference>
<dbReference type="GO" id="GO:0008235">
    <property type="term" value="F:metalloexopeptidase activity"/>
    <property type="evidence" value="ECO:0007669"/>
    <property type="project" value="InterPro"/>
</dbReference>
<evidence type="ECO:0000313" key="12">
    <source>
        <dbReference type="Proteomes" id="UP000077266"/>
    </source>
</evidence>
<protein>
    <recommendedName>
        <fullName evidence="9">Peptide hydrolase</fullName>
        <ecNumber evidence="9">3.4.-.-</ecNumber>
    </recommendedName>
</protein>
<dbReference type="Pfam" id="PF04389">
    <property type="entry name" value="Peptidase_M28"/>
    <property type="match status" value="1"/>
</dbReference>
<keyword evidence="4 9" id="KW-0479">Metal-binding</keyword>
<keyword evidence="3 9" id="KW-0645">Protease</keyword>
<proteinExistence type="inferred from homology"/>
<comment type="cofactor">
    <cofactor evidence="1">
        <name>Zn(2+)</name>
        <dbReference type="ChEBI" id="CHEBI:29105"/>
    </cofactor>
</comment>
<gene>
    <name evidence="11" type="ORF">EXIGLDRAFT_741584</name>
</gene>
<comment type="similarity">
    <text evidence="8">Belongs to the peptidase M28 family. M28E subfamily.</text>
</comment>
<evidence type="ECO:0000256" key="1">
    <source>
        <dbReference type="ARBA" id="ARBA00001947"/>
    </source>
</evidence>
<dbReference type="InParanoid" id="A0A165EBH9"/>
<keyword evidence="7 9" id="KW-0862">Zinc</keyword>
<dbReference type="OrthoDB" id="2214at2759"/>
<evidence type="ECO:0000256" key="8">
    <source>
        <dbReference type="ARBA" id="ARBA00043962"/>
    </source>
</evidence>
<evidence type="ECO:0000256" key="4">
    <source>
        <dbReference type="ARBA" id="ARBA00022723"/>
    </source>
</evidence>
<dbReference type="EMBL" id="KV426153">
    <property type="protein sequence ID" value="KZV86530.1"/>
    <property type="molecule type" value="Genomic_DNA"/>
</dbReference>
<keyword evidence="12" id="KW-1185">Reference proteome</keyword>
<evidence type="ECO:0000313" key="11">
    <source>
        <dbReference type="EMBL" id="KZV86530.1"/>
    </source>
</evidence>
<dbReference type="EC" id="3.4.-.-" evidence="9"/>
<evidence type="ECO:0000256" key="3">
    <source>
        <dbReference type="ARBA" id="ARBA00022670"/>
    </source>
</evidence>
<dbReference type="AlphaFoldDB" id="A0A165EBH9"/>
<evidence type="ECO:0000256" key="2">
    <source>
        <dbReference type="ARBA" id="ARBA00022438"/>
    </source>
</evidence>
<dbReference type="GO" id="GO:0006508">
    <property type="term" value="P:proteolysis"/>
    <property type="evidence" value="ECO:0007669"/>
    <property type="project" value="UniProtKB-KW"/>
</dbReference>
<dbReference type="PANTHER" id="PTHR12147:SF56">
    <property type="entry name" value="AMINOPEPTIDASE YDR415C-RELATED"/>
    <property type="match status" value="1"/>
</dbReference>
<dbReference type="Gene3D" id="3.40.630.10">
    <property type="entry name" value="Zn peptidases"/>
    <property type="match status" value="1"/>
</dbReference>
<evidence type="ECO:0000256" key="9">
    <source>
        <dbReference type="RuleBase" id="RU361240"/>
    </source>
</evidence>
<sequence length="375" mass="39841">MKSFVALATVLLQFGFAVASPVDAFAKPRPGFALLQFADNTEPVWYTLAEKYALEEKFVKFVDVTETWADRKERLAKVASLKANALLATFPVISQQETVNAVIANLSIDNLQSYLATLTTFNNRHYRSTTGAQASNSIASTVQGLAGGREDINVTQFTHSSFTQKSVIATFAGADPTAPVVIFGAHLDSISGGTTARAPGADDDGSGSVTLIEAFRALVESGYAPSVPIHFHWYAGEEGGLLGSSAVAASYARAATPVRAQIQLDMTAYTPPNKTAAITFITDRTDSSLTTYLRSLVAEYNSIGSATSTCGYGCSDHASWTSNGYPSAFPFETTLGQDNPNIHSSADTINTPGFSWTHMLEFTKLVVAAAIELGA</sequence>
<organism evidence="11 12">
    <name type="scientific">Exidia glandulosa HHB12029</name>
    <dbReference type="NCBI Taxonomy" id="1314781"/>
    <lineage>
        <taxon>Eukaryota</taxon>
        <taxon>Fungi</taxon>
        <taxon>Dikarya</taxon>
        <taxon>Basidiomycota</taxon>
        <taxon>Agaricomycotina</taxon>
        <taxon>Agaricomycetes</taxon>
        <taxon>Auriculariales</taxon>
        <taxon>Exidiaceae</taxon>
        <taxon>Exidia</taxon>
    </lineage>
</organism>
<evidence type="ECO:0000256" key="5">
    <source>
        <dbReference type="ARBA" id="ARBA00022729"/>
    </source>
</evidence>
<evidence type="ECO:0000256" key="6">
    <source>
        <dbReference type="ARBA" id="ARBA00022801"/>
    </source>
</evidence>
<dbReference type="InterPro" id="IPR007484">
    <property type="entry name" value="Peptidase_M28"/>
</dbReference>
<dbReference type="SUPFAM" id="SSF53187">
    <property type="entry name" value="Zn-dependent exopeptidases"/>
    <property type="match status" value="1"/>
</dbReference>
<dbReference type="PANTHER" id="PTHR12147">
    <property type="entry name" value="METALLOPEPTIDASE M28 FAMILY MEMBER"/>
    <property type="match status" value="1"/>
</dbReference>
<keyword evidence="2" id="KW-0031">Aminopeptidase</keyword>
<feature type="domain" description="Peptidase M28" evidence="10">
    <location>
        <begin position="167"/>
        <end position="368"/>
    </location>
</feature>
<evidence type="ECO:0000259" key="10">
    <source>
        <dbReference type="Pfam" id="PF04389"/>
    </source>
</evidence>
<dbReference type="InterPro" id="IPR045175">
    <property type="entry name" value="M28_fam"/>
</dbReference>
<accession>A0A165EBH9</accession>
<dbReference type="STRING" id="1314781.A0A165EBH9"/>
<evidence type="ECO:0000256" key="7">
    <source>
        <dbReference type="ARBA" id="ARBA00022833"/>
    </source>
</evidence>
<feature type="signal peptide" evidence="9">
    <location>
        <begin position="1"/>
        <end position="19"/>
    </location>
</feature>
<dbReference type="GO" id="GO:0004177">
    <property type="term" value="F:aminopeptidase activity"/>
    <property type="evidence" value="ECO:0007669"/>
    <property type="project" value="UniProtKB-KW"/>
</dbReference>
<keyword evidence="6 9" id="KW-0378">Hydrolase</keyword>
<name>A0A165EBH9_EXIGL</name>